<evidence type="ECO:0000256" key="1">
    <source>
        <dbReference type="ARBA" id="ARBA00004123"/>
    </source>
</evidence>
<dbReference type="CDD" id="cd06145">
    <property type="entry name" value="REX1_like"/>
    <property type="match status" value="1"/>
</dbReference>
<feature type="domain" description="Exonuclease" evidence="8">
    <location>
        <begin position="174"/>
        <end position="331"/>
    </location>
</feature>
<dbReference type="InterPro" id="IPR034922">
    <property type="entry name" value="REX1-like_exo"/>
</dbReference>
<feature type="region of interest" description="Disordered" evidence="7">
    <location>
        <begin position="133"/>
        <end position="166"/>
    </location>
</feature>
<dbReference type="GO" id="GO:0003676">
    <property type="term" value="F:nucleic acid binding"/>
    <property type="evidence" value="ECO:0007669"/>
    <property type="project" value="InterPro"/>
</dbReference>
<dbReference type="InterPro" id="IPR036397">
    <property type="entry name" value="RNaseH_sf"/>
</dbReference>
<evidence type="ECO:0000256" key="7">
    <source>
        <dbReference type="SAM" id="MobiDB-lite"/>
    </source>
</evidence>
<feature type="region of interest" description="Disordered" evidence="7">
    <location>
        <begin position="390"/>
        <end position="460"/>
    </location>
</feature>
<evidence type="ECO:0000256" key="6">
    <source>
        <dbReference type="ARBA" id="ARBA00023242"/>
    </source>
</evidence>
<dbReference type="PANTHER" id="PTHR12801:SF157">
    <property type="entry name" value="SMALL RNA DEGRADING NUCLEASE 5"/>
    <property type="match status" value="1"/>
</dbReference>
<comment type="subcellular location">
    <subcellularLocation>
        <location evidence="1">Nucleus</location>
    </subcellularLocation>
</comment>
<organism evidence="9 10">
    <name type="scientific">Chlorella sorokiniana</name>
    <name type="common">Freshwater green alga</name>
    <dbReference type="NCBI Taxonomy" id="3076"/>
    <lineage>
        <taxon>Eukaryota</taxon>
        <taxon>Viridiplantae</taxon>
        <taxon>Chlorophyta</taxon>
        <taxon>core chlorophytes</taxon>
        <taxon>Trebouxiophyceae</taxon>
        <taxon>Chlorellales</taxon>
        <taxon>Chlorellaceae</taxon>
        <taxon>Chlorella clade</taxon>
        <taxon>Chlorella</taxon>
    </lineage>
</organism>
<dbReference type="Proteomes" id="UP000239899">
    <property type="component" value="Unassembled WGS sequence"/>
</dbReference>
<dbReference type="STRING" id="3076.A0A2P6TKP2"/>
<evidence type="ECO:0000256" key="3">
    <source>
        <dbReference type="ARBA" id="ARBA00022722"/>
    </source>
</evidence>
<dbReference type="SMART" id="SM00479">
    <property type="entry name" value="EXOIII"/>
    <property type="match status" value="1"/>
</dbReference>
<dbReference type="GO" id="GO:0010629">
    <property type="term" value="P:negative regulation of gene expression"/>
    <property type="evidence" value="ECO:0007669"/>
    <property type="project" value="UniProtKB-ARBA"/>
</dbReference>
<proteinExistence type="inferred from homology"/>
<comment type="similarity">
    <text evidence="2">Belongs to the REXO1/REXO3 family.</text>
</comment>
<accession>A0A2P6TKP2</accession>
<dbReference type="SUPFAM" id="SSF53098">
    <property type="entry name" value="Ribonuclease H-like"/>
    <property type="match status" value="1"/>
</dbReference>
<protein>
    <submittedName>
        <fullName evidence="9">Small RNA degrading nuclease 5-like isoform X2</fullName>
    </submittedName>
</protein>
<evidence type="ECO:0000256" key="4">
    <source>
        <dbReference type="ARBA" id="ARBA00022801"/>
    </source>
</evidence>
<dbReference type="GO" id="GO:0005634">
    <property type="term" value="C:nucleus"/>
    <property type="evidence" value="ECO:0007669"/>
    <property type="project" value="UniProtKB-SubCell"/>
</dbReference>
<feature type="compositionally biased region" description="Basic and acidic residues" evidence="7">
    <location>
        <begin position="545"/>
        <end position="564"/>
    </location>
</feature>
<dbReference type="PANTHER" id="PTHR12801">
    <property type="entry name" value="RNA EXONUCLEASE REXO1 / RECO3 FAMILY MEMBER-RELATED"/>
    <property type="match status" value="1"/>
</dbReference>
<feature type="compositionally biased region" description="Low complexity" evidence="7">
    <location>
        <begin position="437"/>
        <end position="459"/>
    </location>
</feature>
<keyword evidence="6" id="KW-0539">Nucleus</keyword>
<evidence type="ECO:0000256" key="5">
    <source>
        <dbReference type="ARBA" id="ARBA00022839"/>
    </source>
</evidence>
<feature type="compositionally biased region" description="Low complexity" evidence="7">
    <location>
        <begin position="398"/>
        <end position="429"/>
    </location>
</feature>
<sequence length="592" mass="62645">MFAGCTVAVSPAFTTQQAEARIKIWETRLAEQGGSLLRPAAAAAADVQQLLLHLLAGRPRPHWLSIHGRPSTVVLVELPGVDQHALRWEQPPALPQLQAAAKQRVEVQAVSAAEVPHPDQYRAAVEAAAATASSGADKGSGGGGSTTATLPQLPPGWVSTAQQGAHAGQPAHQPLVAVDCEMVITAAGFELARVTLVDGQGRSLLDELVLPQNSVLDHNTKYSGITAEMLAGCTTTLADAQRLVLKHIGPRTLLVGHTLQNDLKVLQMVHGRCIDSAALFPSPRGLPALPSLKLLVQRLLGRQIQEGAHDSHTDAACTLDVVRLKLRRGPTYSSSKEGHTHLFELLTSQGRRLALVAPRDTLMLHAVPTAEVVPTSSDAQAVEAALRLLGGGSGAGGRQQQQQQQHGEQQQQQQGEQQKGAQQKGEQQQPSAGSAGGEQAPAGRQQQQQRSGNEQQQGRPPDLLYLQLSDLWGHLEDGALQLAAQTAPINLAAAVASAQRDGETKRLLQQADAQLARLAAGLPPNTLLLVLSGQGNNALSRVLHGEGSRRKEGIEGQNKRREAARTSVPVQQLAQRAQQGTLLVAWRGPAGT</sequence>
<comment type="caution">
    <text evidence="9">The sequence shown here is derived from an EMBL/GenBank/DDBJ whole genome shotgun (WGS) entry which is preliminary data.</text>
</comment>
<name>A0A2P6TKP2_CHLSO</name>
<dbReference type="InterPro" id="IPR013520">
    <property type="entry name" value="Ribonucl_H"/>
</dbReference>
<dbReference type="FunFam" id="3.30.420.10:FF:000031">
    <property type="entry name" value="RNA exonuclease 1"/>
    <property type="match status" value="1"/>
</dbReference>
<keyword evidence="4" id="KW-0378">Hydrolase</keyword>
<feature type="region of interest" description="Disordered" evidence="7">
    <location>
        <begin position="545"/>
        <end position="571"/>
    </location>
</feature>
<dbReference type="InterPro" id="IPR047021">
    <property type="entry name" value="REXO1/3/4-like"/>
</dbReference>
<gene>
    <name evidence="9" type="ORF">C2E21_6835</name>
</gene>
<dbReference type="InterPro" id="IPR012337">
    <property type="entry name" value="RNaseH-like_sf"/>
</dbReference>
<keyword evidence="5" id="KW-0269">Exonuclease</keyword>
<evidence type="ECO:0000313" key="9">
    <source>
        <dbReference type="EMBL" id="PRW44608.1"/>
    </source>
</evidence>
<dbReference type="OrthoDB" id="206335at2759"/>
<evidence type="ECO:0000256" key="2">
    <source>
        <dbReference type="ARBA" id="ARBA00006357"/>
    </source>
</evidence>
<evidence type="ECO:0000313" key="10">
    <source>
        <dbReference type="Proteomes" id="UP000239899"/>
    </source>
</evidence>
<keyword evidence="3" id="KW-0540">Nuclease</keyword>
<dbReference type="EMBL" id="LHPG02000013">
    <property type="protein sequence ID" value="PRW44608.1"/>
    <property type="molecule type" value="Genomic_DNA"/>
</dbReference>
<evidence type="ECO:0000259" key="8">
    <source>
        <dbReference type="SMART" id="SM00479"/>
    </source>
</evidence>
<keyword evidence="10" id="KW-1185">Reference proteome</keyword>
<dbReference type="AlphaFoldDB" id="A0A2P6TKP2"/>
<dbReference type="Gene3D" id="3.30.420.10">
    <property type="entry name" value="Ribonuclease H-like superfamily/Ribonuclease H"/>
    <property type="match status" value="1"/>
</dbReference>
<dbReference type="GO" id="GO:0004527">
    <property type="term" value="F:exonuclease activity"/>
    <property type="evidence" value="ECO:0007669"/>
    <property type="project" value="UniProtKB-KW"/>
</dbReference>
<reference evidence="9 10" key="1">
    <citation type="journal article" date="2018" name="Plant J.">
        <title>Genome sequences of Chlorella sorokiniana UTEX 1602 and Micractinium conductrix SAG 241.80: implications to maltose excretion by a green alga.</title>
        <authorList>
            <person name="Arriola M.B."/>
            <person name="Velmurugan N."/>
            <person name="Zhang Y."/>
            <person name="Plunkett M.H."/>
            <person name="Hondzo H."/>
            <person name="Barney B.M."/>
        </authorList>
    </citation>
    <scope>NUCLEOTIDE SEQUENCE [LARGE SCALE GENOMIC DNA]</scope>
    <source>
        <strain evidence="10">UTEX 1602</strain>
    </source>
</reference>